<evidence type="ECO:0000313" key="1">
    <source>
        <dbReference type="EMBL" id="ESO12502.1"/>
    </source>
</evidence>
<dbReference type="GeneID" id="20198140"/>
<accession>T1ENJ0</accession>
<dbReference type="EnsemblMetazoa" id="HelroT159050">
    <property type="protein sequence ID" value="HelroP159050"/>
    <property type="gene ID" value="HelroG159050"/>
</dbReference>
<reference evidence="1 3" key="2">
    <citation type="journal article" date="2013" name="Nature">
        <title>Insights into bilaterian evolution from three spiralian genomes.</title>
        <authorList>
            <person name="Simakov O."/>
            <person name="Marletaz F."/>
            <person name="Cho S.J."/>
            <person name="Edsinger-Gonzales E."/>
            <person name="Havlak P."/>
            <person name="Hellsten U."/>
            <person name="Kuo D.H."/>
            <person name="Larsson T."/>
            <person name="Lv J."/>
            <person name="Arendt D."/>
            <person name="Savage R."/>
            <person name="Osoegawa K."/>
            <person name="de Jong P."/>
            <person name="Grimwood J."/>
            <person name="Chapman J.A."/>
            <person name="Shapiro H."/>
            <person name="Aerts A."/>
            <person name="Otillar R.P."/>
            <person name="Terry A.Y."/>
            <person name="Boore J.L."/>
            <person name="Grigoriev I.V."/>
            <person name="Lindberg D.R."/>
            <person name="Seaver E.C."/>
            <person name="Weisblat D.A."/>
            <person name="Putnam N.H."/>
            <person name="Rokhsar D.S."/>
        </authorList>
    </citation>
    <scope>NUCLEOTIDE SEQUENCE</scope>
</reference>
<dbReference type="AlphaFoldDB" id="T1ENJ0"/>
<name>T1ENJ0_HELRO</name>
<dbReference type="RefSeq" id="XP_009009222.1">
    <property type="nucleotide sequence ID" value="XM_009010974.1"/>
</dbReference>
<dbReference type="Proteomes" id="UP000015101">
    <property type="component" value="Unassembled WGS sequence"/>
</dbReference>
<dbReference type="KEGG" id="hro:HELRODRAFT_159050"/>
<organism evidence="2 3">
    <name type="scientific">Helobdella robusta</name>
    <name type="common">Californian leech</name>
    <dbReference type="NCBI Taxonomy" id="6412"/>
    <lineage>
        <taxon>Eukaryota</taxon>
        <taxon>Metazoa</taxon>
        <taxon>Spiralia</taxon>
        <taxon>Lophotrochozoa</taxon>
        <taxon>Annelida</taxon>
        <taxon>Clitellata</taxon>
        <taxon>Hirudinea</taxon>
        <taxon>Rhynchobdellida</taxon>
        <taxon>Glossiphoniidae</taxon>
        <taxon>Helobdella</taxon>
    </lineage>
</organism>
<dbReference type="HOGENOM" id="CLU_1827375_0_0_1"/>
<evidence type="ECO:0000313" key="3">
    <source>
        <dbReference type="Proteomes" id="UP000015101"/>
    </source>
</evidence>
<dbReference type="CTD" id="20198140"/>
<evidence type="ECO:0000313" key="2">
    <source>
        <dbReference type="EnsemblMetazoa" id="HelroP159050"/>
    </source>
</evidence>
<reference evidence="3" key="1">
    <citation type="submission" date="2012-12" db="EMBL/GenBank/DDBJ databases">
        <authorList>
            <person name="Hellsten U."/>
            <person name="Grimwood J."/>
            <person name="Chapman J.A."/>
            <person name="Shapiro H."/>
            <person name="Aerts A."/>
            <person name="Otillar R.P."/>
            <person name="Terry A.Y."/>
            <person name="Boore J.L."/>
            <person name="Simakov O."/>
            <person name="Marletaz F."/>
            <person name="Cho S.-J."/>
            <person name="Edsinger-Gonzales E."/>
            <person name="Havlak P."/>
            <person name="Kuo D.-H."/>
            <person name="Larsson T."/>
            <person name="Lv J."/>
            <person name="Arendt D."/>
            <person name="Savage R."/>
            <person name="Osoegawa K."/>
            <person name="de Jong P."/>
            <person name="Lindberg D.R."/>
            <person name="Seaver E.C."/>
            <person name="Weisblat D.A."/>
            <person name="Putnam N.H."/>
            <person name="Grigoriev I.V."/>
            <person name="Rokhsar D.S."/>
        </authorList>
    </citation>
    <scope>NUCLEOTIDE SEQUENCE</scope>
</reference>
<dbReference type="EMBL" id="KB095811">
    <property type="protein sequence ID" value="ESO12502.1"/>
    <property type="molecule type" value="Genomic_DNA"/>
</dbReference>
<protein>
    <submittedName>
        <fullName evidence="1 2">Uncharacterized protein</fullName>
    </submittedName>
</protein>
<proteinExistence type="predicted"/>
<reference evidence="2" key="3">
    <citation type="submission" date="2015-06" db="UniProtKB">
        <authorList>
            <consortium name="EnsemblMetazoa"/>
        </authorList>
    </citation>
    <scope>IDENTIFICATION</scope>
</reference>
<sequence length="141" mass="15578">MENFVLGVAPFSCCNVKRMRPCITWFVEEPDSGYNYDPKTDLSLYEKGCGSGMTESICYWILMLAYVLLYSRIVQAVGIVLSRLVQTSLALAIDYADPTQSAAGYIIVFGMPPQPPSALADPAMIKKKKELLKDLAYSSGF</sequence>
<dbReference type="InParanoid" id="T1ENJ0"/>
<dbReference type="EMBL" id="AMQM01000180">
    <property type="status" value="NOT_ANNOTATED_CDS"/>
    <property type="molecule type" value="Genomic_DNA"/>
</dbReference>
<keyword evidence="3" id="KW-1185">Reference proteome</keyword>
<gene>
    <name evidence="2" type="primary">20198140</name>
    <name evidence="1" type="ORF">HELRODRAFT_159050</name>
</gene>
<dbReference type="OrthoDB" id="9836210at2759"/>